<proteinExistence type="predicted"/>
<name>A0A1X1EMD5_PANCY</name>
<accession>A0A1X1EMD5</accession>
<protein>
    <submittedName>
        <fullName evidence="1">Uncharacterized protein</fullName>
    </submittedName>
</protein>
<gene>
    <name evidence="1" type="ORF">HA50_26490</name>
</gene>
<sequence>MLMHELYSRFRGQGRGLTITQSADMFKGNVRRCRPAFDEWARKLHPGDRLPRGRYFRDKKPGLPLLIMDEFWLFHR</sequence>
<evidence type="ECO:0000313" key="1">
    <source>
        <dbReference type="EMBL" id="ORM90117.1"/>
    </source>
</evidence>
<keyword evidence="2" id="KW-1185">Reference proteome</keyword>
<dbReference type="AlphaFoldDB" id="A0A1X1EMD5"/>
<reference evidence="1 2" key="1">
    <citation type="journal article" date="2017" name="Antonie Van Leeuwenhoek">
        <title>Phylogenomic resolution of the bacterial genus Pantoea and its relationship with Erwinia and Tatumella.</title>
        <authorList>
            <person name="Palmer M."/>
            <person name="Steenkamp E.T."/>
            <person name="Coetzee M.P."/>
            <person name="Chan W.Y."/>
            <person name="van Zyl E."/>
            <person name="De Maayer P."/>
            <person name="Coutinho T.A."/>
            <person name="Blom J."/>
            <person name="Smits T.H."/>
            <person name="Duffy B."/>
            <person name="Venter S.N."/>
        </authorList>
    </citation>
    <scope>NUCLEOTIDE SEQUENCE [LARGE SCALE GENOMIC DNA]</scope>
    <source>
        <strain evidence="1 2">LMG 2657</strain>
    </source>
</reference>
<comment type="caution">
    <text evidence="1">The sequence shown here is derived from an EMBL/GenBank/DDBJ whole genome shotgun (WGS) entry which is preliminary data.</text>
</comment>
<dbReference type="STRING" id="55209.HA50_26490"/>
<evidence type="ECO:0000313" key="2">
    <source>
        <dbReference type="Proteomes" id="UP000193749"/>
    </source>
</evidence>
<dbReference type="EMBL" id="MLJI01000002">
    <property type="protein sequence ID" value="ORM90117.1"/>
    <property type="molecule type" value="Genomic_DNA"/>
</dbReference>
<organism evidence="1 2">
    <name type="scientific">Pantoea cypripedii</name>
    <name type="common">Pectobacterium cypripedii</name>
    <name type="synonym">Erwinia cypripedii</name>
    <dbReference type="NCBI Taxonomy" id="55209"/>
    <lineage>
        <taxon>Bacteria</taxon>
        <taxon>Pseudomonadati</taxon>
        <taxon>Pseudomonadota</taxon>
        <taxon>Gammaproteobacteria</taxon>
        <taxon>Enterobacterales</taxon>
        <taxon>Erwiniaceae</taxon>
        <taxon>Pantoea</taxon>
    </lineage>
</organism>
<dbReference type="Proteomes" id="UP000193749">
    <property type="component" value="Unassembled WGS sequence"/>
</dbReference>